<dbReference type="EMBL" id="BPVZ01000124">
    <property type="protein sequence ID" value="GKV37802.1"/>
    <property type="molecule type" value="Genomic_DNA"/>
</dbReference>
<comment type="caution">
    <text evidence="1">The sequence shown here is derived from an EMBL/GenBank/DDBJ whole genome shotgun (WGS) entry which is preliminary data.</text>
</comment>
<proteinExistence type="predicted"/>
<sequence length="150" mass="17167">MCLRLIRLSLSSTLLKYPRSVQLQQIPGLIELSHLSIQLLLNRLGLIVSDYSFSLKWDPLFKRETHILNLKSHNQDCHFLEIVDLELCVQQDLVDPCCCSYSYSVVTISSFFGSSSLPITRNQPQAYMTRLRQGTRSCQSPTIIHLILLT</sequence>
<dbReference type="AlphaFoldDB" id="A0AAV5LKU5"/>
<gene>
    <name evidence="1" type="ORF">SLEP1_g45785</name>
</gene>
<accession>A0AAV5LKU5</accession>
<reference evidence="1 2" key="1">
    <citation type="journal article" date="2021" name="Commun. Biol.">
        <title>The genome of Shorea leprosula (Dipterocarpaceae) highlights the ecological relevance of drought in aseasonal tropical rainforests.</title>
        <authorList>
            <person name="Ng K.K.S."/>
            <person name="Kobayashi M.J."/>
            <person name="Fawcett J.A."/>
            <person name="Hatakeyama M."/>
            <person name="Paape T."/>
            <person name="Ng C.H."/>
            <person name="Ang C.C."/>
            <person name="Tnah L.H."/>
            <person name="Lee C.T."/>
            <person name="Nishiyama T."/>
            <person name="Sese J."/>
            <person name="O'Brien M.J."/>
            <person name="Copetti D."/>
            <person name="Mohd Noor M.I."/>
            <person name="Ong R.C."/>
            <person name="Putra M."/>
            <person name="Sireger I.Z."/>
            <person name="Indrioko S."/>
            <person name="Kosugi Y."/>
            <person name="Izuno A."/>
            <person name="Isagi Y."/>
            <person name="Lee S.L."/>
            <person name="Shimizu K.K."/>
        </authorList>
    </citation>
    <scope>NUCLEOTIDE SEQUENCE [LARGE SCALE GENOMIC DNA]</scope>
    <source>
        <strain evidence="1">214</strain>
    </source>
</reference>
<dbReference type="Proteomes" id="UP001054252">
    <property type="component" value="Unassembled WGS sequence"/>
</dbReference>
<organism evidence="1 2">
    <name type="scientific">Rubroshorea leprosula</name>
    <dbReference type="NCBI Taxonomy" id="152421"/>
    <lineage>
        <taxon>Eukaryota</taxon>
        <taxon>Viridiplantae</taxon>
        <taxon>Streptophyta</taxon>
        <taxon>Embryophyta</taxon>
        <taxon>Tracheophyta</taxon>
        <taxon>Spermatophyta</taxon>
        <taxon>Magnoliopsida</taxon>
        <taxon>eudicotyledons</taxon>
        <taxon>Gunneridae</taxon>
        <taxon>Pentapetalae</taxon>
        <taxon>rosids</taxon>
        <taxon>malvids</taxon>
        <taxon>Malvales</taxon>
        <taxon>Dipterocarpaceae</taxon>
        <taxon>Rubroshorea</taxon>
    </lineage>
</organism>
<evidence type="ECO:0000313" key="1">
    <source>
        <dbReference type="EMBL" id="GKV37802.1"/>
    </source>
</evidence>
<name>A0AAV5LKU5_9ROSI</name>
<keyword evidence="2" id="KW-1185">Reference proteome</keyword>
<evidence type="ECO:0000313" key="2">
    <source>
        <dbReference type="Proteomes" id="UP001054252"/>
    </source>
</evidence>
<protein>
    <submittedName>
        <fullName evidence="1">Uncharacterized protein</fullName>
    </submittedName>
</protein>